<dbReference type="AlphaFoldDB" id="A0ABD2BVN8"/>
<dbReference type="EMBL" id="JAUDFV010000039">
    <property type="protein sequence ID" value="KAL2736971.1"/>
    <property type="molecule type" value="Genomic_DNA"/>
</dbReference>
<dbReference type="EMBL" id="JAUDFV010000038">
    <property type="protein sequence ID" value="KAL2737013.1"/>
    <property type="molecule type" value="Genomic_DNA"/>
</dbReference>
<proteinExistence type="predicted"/>
<name>A0ABD2BVN8_VESSQ</name>
<keyword evidence="4" id="KW-1185">Reference proteome</keyword>
<evidence type="ECO:0000313" key="3">
    <source>
        <dbReference type="EMBL" id="KAL2737013.1"/>
    </source>
</evidence>
<dbReference type="Proteomes" id="UP001607302">
    <property type="component" value="Unassembled WGS sequence"/>
</dbReference>
<gene>
    <name evidence="3" type="ORF">V1478_002208</name>
    <name evidence="2" type="ORF">V1478_002224</name>
    <name evidence="1" type="ORF">V1478_002359</name>
</gene>
<reference evidence="1 4" key="1">
    <citation type="journal article" date="2024" name="Ann. Entomol. Soc. Am.">
        <title>Genomic analyses of the southern and eastern yellowjacket wasps (Hymenoptera: Vespidae) reveal evolutionary signatures of social life.</title>
        <authorList>
            <person name="Catto M.A."/>
            <person name="Caine P.B."/>
            <person name="Orr S.E."/>
            <person name="Hunt B.G."/>
            <person name="Goodisman M.A.D."/>
        </authorList>
    </citation>
    <scope>NUCLEOTIDE SEQUENCE [LARGE SCALE GENOMIC DNA]</scope>
    <source>
        <strain evidence="1">233</strain>
        <tissue evidence="1">Head and thorax</tissue>
    </source>
</reference>
<dbReference type="EMBL" id="JAUDFV010000052">
    <property type="protein sequence ID" value="KAL2736826.1"/>
    <property type="molecule type" value="Genomic_DNA"/>
</dbReference>
<protein>
    <submittedName>
        <fullName evidence="1">Uncharacterized protein</fullName>
    </submittedName>
</protein>
<evidence type="ECO:0000313" key="2">
    <source>
        <dbReference type="EMBL" id="KAL2736971.1"/>
    </source>
</evidence>
<evidence type="ECO:0000313" key="1">
    <source>
        <dbReference type="EMBL" id="KAL2736826.1"/>
    </source>
</evidence>
<evidence type="ECO:0000313" key="4">
    <source>
        <dbReference type="Proteomes" id="UP001607302"/>
    </source>
</evidence>
<organism evidence="1 4">
    <name type="scientific">Vespula squamosa</name>
    <name type="common">Southern yellow jacket</name>
    <name type="synonym">Wasp</name>
    <dbReference type="NCBI Taxonomy" id="30214"/>
    <lineage>
        <taxon>Eukaryota</taxon>
        <taxon>Metazoa</taxon>
        <taxon>Ecdysozoa</taxon>
        <taxon>Arthropoda</taxon>
        <taxon>Hexapoda</taxon>
        <taxon>Insecta</taxon>
        <taxon>Pterygota</taxon>
        <taxon>Neoptera</taxon>
        <taxon>Endopterygota</taxon>
        <taxon>Hymenoptera</taxon>
        <taxon>Apocrita</taxon>
        <taxon>Aculeata</taxon>
        <taxon>Vespoidea</taxon>
        <taxon>Vespidae</taxon>
        <taxon>Vespinae</taxon>
        <taxon>Vespula</taxon>
    </lineage>
</organism>
<sequence length="60" mass="6964">MLRSSKSCIPHFVFLKAASRVLRRLFAEIERRTDPVTIQINQRCDCNKDTKIFQISLIGV</sequence>
<accession>A0ABD2BVN8</accession>
<comment type="caution">
    <text evidence="1">The sequence shown here is derived from an EMBL/GenBank/DDBJ whole genome shotgun (WGS) entry which is preliminary data.</text>
</comment>